<dbReference type="Proteomes" id="UP000807504">
    <property type="component" value="Unassembled WGS sequence"/>
</dbReference>
<accession>A0A8T0F0N7</accession>
<dbReference type="AlphaFoldDB" id="A0A8T0F0N7"/>
<organism evidence="1 2">
    <name type="scientific">Argiope bruennichi</name>
    <name type="common">Wasp spider</name>
    <name type="synonym">Aranea bruennichi</name>
    <dbReference type="NCBI Taxonomy" id="94029"/>
    <lineage>
        <taxon>Eukaryota</taxon>
        <taxon>Metazoa</taxon>
        <taxon>Ecdysozoa</taxon>
        <taxon>Arthropoda</taxon>
        <taxon>Chelicerata</taxon>
        <taxon>Arachnida</taxon>
        <taxon>Araneae</taxon>
        <taxon>Araneomorphae</taxon>
        <taxon>Entelegynae</taxon>
        <taxon>Araneoidea</taxon>
        <taxon>Araneidae</taxon>
        <taxon>Argiope</taxon>
    </lineage>
</organism>
<sequence length="127" mass="13958">MFSPDEIGPTIAECLGGFPSASNETLERGKKRFSTQVTDEFQVKHLRDETNEDASVHLHGSHTFLRRGVIRNGSQKSVLALRNSLPGMTRDEGKSAIICLENSARHSSQMTGFLTIFLLGDLAAKIQ</sequence>
<evidence type="ECO:0000313" key="1">
    <source>
        <dbReference type="EMBL" id="KAF8784704.1"/>
    </source>
</evidence>
<protein>
    <submittedName>
        <fullName evidence="1">Uncharacterized protein</fullName>
    </submittedName>
</protein>
<evidence type="ECO:0000313" key="2">
    <source>
        <dbReference type="Proteomes" id="UP000807504"/>
    </source>
</evidence>
<name>A0A8T0F0N7_ARGBR</name>
<comment type="caution">
    <text evidence="1">The sequence shown here is derived from an EMBL/GenBank/DDBJ whole genome shotgun (WGS) entry which is preliminary data.</text>
</comment>
<dbReference type="EMBL" id="JABXBU010000030">
    <property type="protein sequence ID" value="KAF8784704.1"/>
    <property type="molecule type" value="Genomic_DNA"/>
</dbReference>
<reference evidence="1" key="1">
    <citation type="journal article" date="2020" name="bioRxiv">
        <title>Chromosome-level reference genome of the European wasp spider Argiope bruennichi: a resource for studies on range expansion and evolutionary adaptation.</title>
        <authorList>
            <person name="Sheffer M.M."/>
            <person name="Hoppe A."/>
            <person name="Krehenwinkel H."/>
            <person name="Uhl G."/>
            <person name="Kuss A.W."/>
            <person name="Jensen L."/>
            <person name="Jensen C."/>
            <person name="Gillespie R.G."/>
            <person name="Hoff K.J."/>
            <person name="Prost S."/>
        </authorList>
    </citation>
    <scope>NUCLEOTIDE SEQUENCE</scope>
</reference>
<keyword evidence="2" id="KW-1185">Reference proteome</keyword>
<proteinExistence type="predicted"/>
<gene>
    <name evidence="1" type="ORF">HNY73_010349</name>
</gene>
<reference evidence="1" key="2">
    <citation type="submission" date="2020-06" db="EMBL/GenBank/DDBJ databases">
        <authorList>
            <person name="Sheffer M."/>
        </authorList>
    </citation>
    <scope>NUCLEOTIDE SEQUENCE</scope>
</reference>